<dbReference type="SMART" id="SM00332">
    <property type="entry name" value="PP2Cc"/>
    <property type="match status" value="1"/>
</dbReference>
<evidence type="ECO:0000256" key="10">
    <source>
        <dbReference type="SAM" id="MobiDB-lite"/>
    </source>
</evidence>
<dbReference type="GeneID" id="100178049"/>
<evidence type="ECO:0000256" key="9">
    <source>
        <dbReference type="RuleBase" id="RU003465"/>
    </source>
</evidence>
<evidence type="ECO:0000259" key="11">
    <source>
        <dbReference type="PROSITE" id="PS51746"/>
    </source>
</evidence>
<dbReference type="HOGENOM" id="CLU_013173_4_2_1"/>
<dbReference type="Gene3D" id="3.60.40.10">
    <property type="entry name" value="PPM-type phosphatase domain"/>
    <property type="match status" value="1"/>
</dbReference>
<protein>
    <recommendedName>
        <fullName evidence="4">protein-serine/threonine phosphatase</fullName>
        <ecNumber evidence="4">3.1.3.16</ecNumber>
    </recommendedName>
</protein>
<dbReference type="KEGG" id="cin:100178049"/>
<dbReference type="AlphaFoldDB" id="F7AUM2"/>
<evidence type="ECO:0000313" key="13">
    <source>
        <dbReference type="Proteomes" id="UP000008144"/>
    </source>
</evidence>
<sequence length="327" mass="35903">MGQTLSEPVTKKETSSDENHTLKVGASCMQGWRINMEDEHVHKLCLNDEKDTHFFAVFDGHGGQASAQVAAKHLDSCIVNHSAYRRGDIQTACKAGYLVLDDLILKESVGKEDASGCTSVSVLFKGNKMYCANAGDSRAVASLRGHAQLLSFDHKPNHERELKRINAAGGFVEFNRVNGNLALSRALGDFVFKRNEHRSAEEQIVTADPDVIVKEITKDHEFVVLACDGIWDVLSNQDVVEFVREKLAQRMDPEVICEELMNRCLATECAVGGVGCDNMTVLIVAFKQNGSFEELCRKCAVPKRDPIPPTCLLASYPDCVKGGISCL</sequence>
<feature type="domain" description="PPM-type phosphatase" evidence="11">
    <location>
        <begin position="23"/>
        <end position="286"/>
    </location>
</feature>
<evidence type="ECO:0000256" key="2">
    <source>
        <dbReference type="ARBA" id="ARBA00001946"/>
    </source>
</evidence>
<dbReference type="PROSITE" id="PS51746">
    <property type="entry name" value="PPM_2"/>
    <property type="match status" value="1"/>
</dbReference>
<keyword evidence="7 9" id="KW-0904">Protein phosphatase</keyword>
<name>F7AUM2_CIOIN</name>
<gene>
    <name evidence="12" type="primary">LOC100178049</name>
</gene>
<dbReference type="Proteomes" id="UP000008144">
    <property type="component" value="Chromosome 2"/>
</dbReference>
<accession>F7AUM2</accession>
<keyword evidence="5" id="KW-0479">Metal-binding</keyword>
<dbReference type="GeneTree" id="ENSGT00940000165923"/>
<dbReference type="EMBL" id="EAAA01001482">
    <property type="status" value="NOT_ANNOTATED_CDS"/>
    <property type="molecule type" value="Genomic_DNA"/>
</dbReference>
<reference evidence="12" key="4">
    <citation type="submission" date="2025-09" db="UniProtKB">
        <authorList>
            <consortium name="Ensembl"/>
        </authorList>
    </citation>
    <scope>IDENTIFICATION</scope>
</reference>
<dbReference type="GO" id="GO:0046872">
    <property type="term" value="F:metal ion binding"/>
    <property type="evidence" value="ECO:0007669"/>
    <property type="project" value="UniProtKB-KW"/>
</dbReference>
<dbReference type="Pfam" id="PF00481">
    <property type="entry name" value="PP2C"/>
    <property type="match status" value="1"/>
</dbReference>
<reference evidence="12" key="2">
    <citation type="journal article" date="2008" name="Genome Biol.">
        <title>Improved genome assembly and evidence-based global gene model set for the chordate Ciona intestinalis: new insight into intron and operon populations.</title>
        <authorList>
            <person name="Satou Y."/>
            <person name="Mineta K."/>
            <person name="Ogasawara M."/>
            <person name="Sasakura Y."/>
            <person name="Shoguchi E."/>
            <person name="Ueno K."/>
            <person name="Yamada L."/>
            <person name="Matsumoto J."/>
            <person name="Wasserscheid J."/>
            <person name="Dewar K."/>
            <person name="Wiley G.B."/>
            <person name="Macmil S.L."/>
            <person name="Roe B.A."/>
            <person name="Zeller R.W."/>
            <person name="Hastings K.E."/>
            <person name="Lemaire P."/>
            <person name="Lindquist E."/>
            <person name="Endo T."/>
            <person name="Hotta K."/>
            <person name="Inaba K."/>
        </authorList>
    </citation>
    <scope>NUCLEOTIDE SEQUENCE [LARGE SCALE GENOMIC DNA]</scope>
    <source>
        <strain evidence="12">wild type</strain>
    </source>
</reference>
<evidence type="ECO:0000256" key="4">
    <source>
        <dbReference type="ARBA" id="ARBA00013081"/>
    </source>
</evidence>
<keyword evidence="13" id="KW-1185">Reference proteome</keyword>
<dbReference type="SUPFAM" id="SSF81606">
    <property type="entry name" value="PP2C-like"/>
    <property type="match status" value="1"/>
</dbReference>
<dbReference type="RefSeq" id="XP_002127931.3">
    <property type="nucleotide sequence ID" value="XM_002127895.4"/>
</dbReference>
<dbReference type="InterPro" id="IPR000222">
    <property type="entry name" value="PP2C_BS"/>
</dbReference>
<dbReference type="OMA" id="CLLHDRP"/>
<keyword evidence="6 9" id="KW-0378">Hydrolase</keyword>
<reference evidence="13" key="1">
    <citation type="journal article" date="2002" name="Science">
        <title>The draft genome of Ciona intestinalis: insights into chordate and vertebrate origins.</title>
        <authorList>
            <person name="Dehal P."/>
            <person name="Satou Y."/>
            <person name="Campbell R.K."/>
            <person name="Chapman J."/>
            <person name="Degnan B."/>
            <person name="De Tomaso A."/>
            <person name="Davidson B."/>
            <person name="Di Gregorio A."/>
            <person name="Gelpke M."/>
            <person name="Goodstein D.M."/>
            <person name="Harafuji N."/>
            <person name="Hastings K.E."/>
            <person name="Ho I."/>
            <person name="Hotta K."/>
            <person name="Huang W."/>
            <person name="Kawashima T."/>
            <person name="Lemaire P."/>
            <person name="Martinez D."/>
            <person name="Meinertzhagen I.A."/>
            <person name="Necula S."/>
            <person name="Nonaka M."/>
            <person name="Putnam N."/>
            <person name="Rash S."/>
            <person name="Saiga H."/>
            <person name="Satake M."/>
            <person name="Terry A."/>
            <person name="Yamada L."/>
            <person name="Wang H.G."/>
            <person name="Awazu S."/>
            <person name="Azumi K."/>
            <person name="Boore J."/>
            <person name="Branno M."/>
            <person name="Chin-Bow S."/>
            <person name="DeSantis R."/>
            <person name="Doyle S."/>
            <person name="Francino P."/>
            <person name="Keys D.N."/>
            <person name="Haga S."/>
            <person name="Hayashi H."/>
            <person name="Hino K."/>
            <person name="Imai K.S."/>
            <person name="Inaba K."/>
            <person name="Kano S."/>
            <person name="Kobayashi K."/>
            <person name="Kobayashi M."/>
            <person name="Lee B.I."/>
            <person name="Makabe K.W."/>
            <person name="Manohar C."/>
            <person name="Matassi G."/>
            <person name="Medina M."/>
            <person name="Mochizuki Y."/>
            <person name="Mount S."/>
            <person name="Morishita T."/>
            <person name="Miura S."/>
            <person name="Nakayama A."/>
            <person name="Nishizaka S."/>
            <person name="Nomoto H."/>
            <person name="Ohta F."/>
            <person name="Oishi K."/>
            <person name="Rigoutsos I."/>
            <person name="Sano M."/>
            <person name="Sasaki A."/>
            <person name="Sasakura Y."/>
            <person name="Shoguchi E."/>
            <person name="Shin-i T."/>
            <person name="Spagnuolo A."/>
            <person name="Stainier D."/>
            <person name="Suzuki M.M."/>
            <person name="Tassy O."/>
            <person name="Takatori N."/>
            <person name="Tokuoka M."/>
            <person name="Yagi K."/>
            <person name="Yoshizaki F."/>
            <person name="Wada S."/>
            <person name="Zhang C."/>
            <person name="Hyatt P.D."/>
            <person name="Larimer F."/>
            <person name="Detter C."/>
            <person name="Doggett N."/>
            <person name="Glavina T."/>
            <person name="Hawkins T."/>
            <person name="Richardson P."/>
            <person name="Lucas S."/>
            <person name="Kohara Y."/>
            <person name="Levine M."/>
            <person name="Satoh N."/>
            <person name="Rokhsar D.S."/>
        </authorList>
    </citation>
    <scope>NUCLEOTIDE SEQUENCE [LARGE SCALE GENOMIC DNA]</scope>
</reference>
<evidence type="ECO:0000256" key="5">
    <source>
        <dbReference type="ARBA" id="ARBA00022723"/>
    </source>
</evidence>
<evidence type="ECO:0000256" key="7">
    <source>
        <dbReference type="ARBA" id="ARBA00022912"/>
    </source>
</evidence>
<dbReference type="InterPro" id="IPR036457">
    <property type="entry name" value="PPM-type-like_dom_sf"/>
</dbReference>
<dbReference type="FunFam" id="3.60.40.10:FF:000016">
    <property type="entry name" value="Protein phosphatase 2C"/>
    <property type="match status" value="1"/>
</dbReference>
<evidence type="ECO:0000256" key="1">
    <source>
        <dbReference type="ARBA" id="ARBA00001936"/>
    </source>
</evidence>
<dbReference type="PANTHER" id="PTHR13832">
    <property type="entry name" value="PROTEIN PHOSPHATASE 2C"/>
    <property type="match status" value="1"/>
</dbReference>
<feature type="compositionally biased region" description="Basic and acidic residues" evidence="10">
    <location>
        <begin position="9"/>
        <end position="20"/>
    </location>
</feature>
<comment type="cofactor">
    <cofactor evidence="2">
        <name>Mg(2+)</name>
        <dbReference type="ChEBI" id="CHEBI:18420"/>
    </cofactor>
</comment>
<evidence type="ECO:0000256" key="8">
    <source>
        <dbReference type="ARBA" id="ARBA00023211"/>
    </source>
</evidence>
<dbReference type="EC" id="3.1.3.16" evidence="4"/>
<dbReference type="InterPro" id="IPR001932">
    <property type="entry name" value="PPM-type_phosphatase-like_dom"/>
</dbReference>
<accession>A0A1W2WEX6</accession>
<evidence type="ECO:0000256" key="6">
    <source>
        <dbReference type="ARBA" id="ARBA00022801"/>
    </source>
</evidence>
<dbReference type="InParanoid" id="F7AUM2"/>
<proteinExistence type="inferred from homology"/>
<dbReference type="STRING" id="7719.ENSCINP00000009072"/>
<reference evidence="12" key="3">
    <citation type="submission" date="2025-08" db="UniProtKB">
        <authorList>
            <consortium name="Ensembl"/>
        </authorList>
    </citation>
    <scope>IDENTIFICATION</scope>
</reference>
<evidence type="ECO:0000256" key="3">
    <source>
        <dbReference type="ARBA" id="ARBA00006702"/>
    </source>
</evidence>
<evidence type="ECO:0000313" key="12">
    <source>
        <dbReference type="Ensembl" id="ENSCINP00000009072.3"/>
    </source>
</evidence>
<dbReference type="PANTHER" id="PTHR13832:SF565">
    <property type="entry name" value="AT28366P-RELATED"/>
    <property type="match status" value="1"/>
</dbReference>
<keyword evidence="8" id="KW-0464">Manganese</keyword>
<dbReference type="InterPro" id="IPR015655">
    <property type="entry name" value="PP2C"/>
</dbReference>
<comment type="cofactor">
    <cofactor evidence="1">
        <name>Mn(2+)</name>
        <dbReference type="ChEBI" id="CHEBI:29035"/>
    </cofactor>
</comment>
<organism evidence="12 13">
    <name type="scientific">Ciona intestinalis</name>
    <name type="common">Transparent sea squirt</name>
    <name type="synonym">Ascidia intestinalis</name>
    <dbReference type="NCBI Taxonomy" id="7719"/>
    <lineage>
        <taxon>Eukaryota</taxon>
        <taxon>Metazoa</taxon>
        <taxon>Chordata</taxon>
        <taxon>Tunicata</taxon>
        <taxon>Ascidiacea</taxon>
        <taxon>Phlebobranchia</taxon>
        <taxon>Cionidae</taxon>
        <taxon>Ciona</taxon>
    </lineage>
</organism>
<feature type="region of interest" description="Disordered" evidence="10">
    <location>
        <begin position="1"/>
        <end position="20"/>
    </location>
</feature>
<dbReference type="Ensembl" id="ENSCINT00000009072.3">
    <property type="protein sequence ID" value="ENSCINP00000009072.3"/>
    <property type="gene ID" value="ENSCING00000004389.3"/>
</dbReference>
<dbReference type="GO" id="GO:0004722">
    <property type="term" value="F:protein serine/threonine phosphatase activity"/>
    <property type="evidence" value="ECO:0000318"/>
    <property type="project" value="GO_Central"/>
</dbReference>
<dbReference type="PROSITE" id="PS01032">
    <property type="entry name" value="PPM_1"/>
    <property type="match status" value="1"/>
</dbReference>
<dbReference type="FunCoup" id="F7AUM2">
    <property type="interactions" value="162"/>
</dbReference>
<comment type="similarity">
    <text evidence="3 9">Belongs to the PP2C family.</text>
</comment>
<dbReference type="GO" id="GO:0007165">
    <property type="term" value="P:signal transduction"/>
    <property type="evidence" value="ECO:0000318"/>
    <property type="project" value="GO_Central"/>
</dbReference>
<dbReference type="OrthoDB" id="10264738at2759"/>
<dbReference type="CDD" id="cd00143">
    <property type="entry name" value="PP2Cc"/>
    <property type="match status" value="1"/>
</dbReference>